<dbReference type="OrthoDB" id="506431at2759"/>
<feature type="compositionally biased region" description="Polar residues" evidence="1">
    <location>
        <begin position="274"/>
        <end position="292"/>
    </location>
</feature>
<feature type="compositionally biased region" description="Basic and acidic residues" evidence="1">
    <location>
        <begin position="33"/>
        <end position="44"/>
    </location>
</feature>
<feature type="compositionally biased region" description="Polar residues" evidence="1">
    <location>
        <begin position="389"/>
        <end position="401"/>
    </location>
</feature>
<evidence type="ECO:0000313" key="3">
    <source>
        <dbReference type="Proteomes" id="UP000235786"/>
    </source>
</evidence>
<accession>A0A2J6SCZ6</accession>
<dbReference type="Proteomes" id="UP000235786">
    <property type="component" value="Unassembled WGS sequence"/>
</dbReference>
<organism evidence="2 3">
    <name type="scientific">Hyaloscypha variabilis (strain UAMH 11265 / GT02V1 / F)</name>
    <name type="common">Meliniomyces variabilis</name>
    <dbReference type="NCBI Taxonomy" id="1149755"/>
    <lineage>
        <taxon>Eukaryota</taxon>
        <taxon>Fungi</taxon>
        <taxon>Dikarya</taxon>
        <taxon>Ascomycota</taxon>
        <taxon>Pezizomycotina</taxon>
        <taxon>Leotiomycetes</taxon>
        <taxon>Helotiales</taxon>
        <taxon>Hyaloscyphaceae</taxon>
        <taxon>Hyaloscypha</taxon>
        <taxon>Hyaloscypha variabilis</taxon>
    </lineage>
</organism>
<feature type="compositionally biased region" description="Basic and acidic residues" evidence="1">
    <location>
        <begin position="166"/>
        <end position="180"/>
    </location>
</feature>
<gene>
    <name evidence="2" type="ORF">L207DRAFT_415004</name>
</gene>
<evidence type="ECO:0000256" key="1">
    <source>
        <dbReference type="SAM" id="MobiDB-lite"/>
    </source>
</evidence>
<keyword evidence="3" id="KW-1185">Reference proteome</keyword>
<proteinExistence type="predicted"/>
<reference evidence="2 3" key="1">
    <citation type="submission" date="2016-04" db="EMBL/GenBank/DDBJ databases">
        <title>A degradative enzymes factory behind the ericoid mycorrhizal symbiosis.</title>
        <authorList>
            <consortium name="DOE Joint Genome Institute"/>
            <person name="Martino E."/>
            <person name="Morin E."/>
            <person name="Grelet G."/>
            <person name="Kuo A."/>
            <person name="Kohler A."/>
            <person name="Daghino S."/>
            <person name="Barry K."/>
            <person name="Choi C."/>
            <person name="Cichocki N."/>
            <person name="Clum A."/>
            <person name="Copeland A."/>
            <person name="Hainaut M."/>
            <person name="Haridas S."/>
            <person name="Labutti K."/>
            <person name="Lindquist E."/>
            <person name="Lipzen A."/>
            <person name="Khouja H.-R."/>
            <person name="Murat C."/>
            <person name="Ohm R."/>
            <person name="Olson A."/>
            <person name="Spatafora J."/>
            <person name="Veneault-Fourrey C."/>
            <person name="Henrissat B."/>
            <person name="Grigoriev I."/>
            <person name="Martin F."/>
            <person name="Perotto S."/>
        </authorList>
    </citation>
    <scope>NUCLEOTIDE SEQUENCE [LARGE SCALE GENOMIC DNA]</scope>
    <source>
        <strain evidence="2 3">F</strain>
    </source>
</reference>
<evidence type="ECO:0000313" key="2">
    <source>
        <dbReference type="EMBL" id="PMD48638.1"/>
    </source>
</evidence>
<feature type="region of interest" description="Disordered" evidence="1">
    <location>
        <begin position="165"/>
        <end position="342"/>
    </location>
</feature>
<protein>
    <recommendedName>
        <fullName evidence="4">Signal peptide-containing protein</fullName>
    </recommendedName>
</protein>
<name>A0A2J6SCZ6_HYAVF</name>
<feature type="compositionally biased region" description="Polar residues" evidence="1">
    <location>
        <begin position="82"/>
        <end position="92"/>
    </location>
</feature>
<evidence type="ECO:0008006" key="4">
    <source>
        <dbReference type="Google" id="ProtNLM"/>
    </source>
</evidence>
<dbReference type="AlphaFoldDB" id="A0A2J6SCZ6"/>
<feature type="compositionally biased region" description="Low complexity" evidence="1">
    <location>
        <begin position="300"/>
        <end position="310"/>
    </location>
</feature>
<feature type="compositionally biased region" description="Low complexity" evidence="1">
    <location>
        <begin position="93"/>
        <end position="109"/>
    </location>
</feature>
<dbReference type="EMBL" id="KZ613937">
    <property type="protein sequence ID" value="PMD48638.1"/>
    <property type="molecule type" value="Genomic_DNA"/>
</dbReference>
<sequence>MSLDVALQSVAFYVLSCSTCAKINHRRKAKVQAKKERAEKHELETEQPGLYRHPSPFSTNPYWTEEIMMGPGPPKQKDKSGSKNASQRALNTAGQGSSYAGSSAMSSEPPSSPTADTEGSRLSGDGWNRKRYQREDEALWGHDVPGPGQRIMDAIAKAGSQAGRLLEGRLSKGGSGKEEENPGTYYLARNPPVNDLHPPVVSTAPSSRDETRWMLQPPPPAKIMEGKERVNRSRAGSDLSRKGGEGTPLSRQVTERLVDAKLQRGETPTFLEVRSSTSRAESRSKTPTSTRPKAQGDGGSRSSSLGSSGSEVPRRKRIPPPISVSTSARSSRDTVEHVLIPSTPPMTASIKIEQPSRPVLTTILSSSNAVPQTVDERNKFPALRELSAPFTNSANTRSPSPSHRLPPNANAMPASIPSVDTNFPGLATFKFPAPIATENTDPVDPTT</sequence>
<feature type="region of interest" description="Disordered" evidence="1">
    <location>
        <begin position="388"/>
        <end position="419"/>
    </location>
</feature>
<feature type="region of interest" description="Disordered" evidence="1">
    <location>
        <begin position="31"/>
        <end position="130"/>
    </location>
</feature>
<feature type="compositionally biased region" description="Basic and acidic residues" evidence="1">
    <location>
        <begin position="253"/>
        <end position="264"/>
    </location>
</feature>